<protein>
    <submittedName>
        <fullName evidence="1">Uncharacterized protein</fullName>
    </submittedName>
</protein>
<proteinExistence type="predicted"/>
<dbReference type="EMBL" id="JAUEPP010000004">
    <property type="protein sequence ID" value="KAK3345486.1"/>
    <property type="molecule type" value="Genomic_DNA"/>
</dbReference>
<reference evidence="1" key="1">
    <citation type="journal article" date="2023" name="Mol. Phylogenet. Evol.">
        <title>Genome-scale phylogeny and comparative genomics of the fungal order Sordariales.</title>
        <authorList>
            <person name="Hensen N."/>
            <person name="Bonometti L."/>
            <person name="Westerberg I."/>
            <person name="Brannstrom I.O."/>
            <person name="Guillou S."/>
            <person name="Cros-Aarteil S."/>
            <person name="Calhoun S."/>
            <person name="Haridas S."/>
            <person name="Kuo A."/>
            <person name="Mondo S."/>
            <person name="Pangilinan J."/>
            <person name="Riley R."/>
            <person name="LaButti K."/>
            <person name="Andreopoulos B."/>
            <person name="Lipzen A."/>
            <person name="Chen C."/>
            <person name="Yan M."/>
            <person name="Daum C."/>
            <person name="Ng V."/>
            <person name="Clum A."/>
            <person name="Steindorff A."/>
            <person name="Ohm R.A."/>
            <person name="Martin F."/>
            <person name="Silar P."/>
            <person name="Natvig D.O."/>
            <person name="Lalanne C."/>
            <person name="Gautier V."/>
            <person name="Ament-Velasquez S.L."/>
            <person name="Kruys A."/>
            <person name="Hutchinson M.I."/>
            <person name="Powell A.J."/>
            <person name="Barry K."/>
            <person name="Miller A.N."/>
            <person name="Grigoriev I.V."/>
            <person name="Debuchy R."/>
            <person name="Gladieux P."/>
            <person name="Hiltunen Thoren M."/>
            <person name="Johannesson H."/>
        </authorList>
    </citation>
    <scope>NUCLEOTIDE SEQUENCE</scope>
    <source>
        <strain evidence="1">CBS 560.94</strain>
    </source>
</reference>
<sequence length="130" mass="13725">MVVGLQYTAGAAANTFQRTPFDISRVFLSSIPPSSTFYLDLEGKSLSRNGTLSLLTVLVLPTQATSNVDVQTLGDSAFTTPGIGGNTLKAILEDPHTSKCFWDVRNDADAAETWAVWKCPGGGGPPATHP</sequence>
<dbReference type="Gene3D" id="3.30.420.10">
    <property type="entry name" value="Ribonuclease H-like superfamily/Ribonuclease H"/>
    <property type="match status" value="1"/>
</dbReference>
<evidence type="ECO:0000313" key="1">
    <source>
        <dbReference type="EMBL" id="KAK3345486.1"/>
    </source>
</evidence>
<dbReference type="PANTHER" id="PTHR43040:SF1">
    <property type="entry name" value="RIBONUCLEASE D"/>
    <property type="match status" value="1"/>
</dbReference>
<dbReference type="Proteomes" id="UP001278500">
    <property type="component" value="Unassembled WGS sequence"/>
</dbReference>
<name>A0AAE0MSP8_9PEZI</name>
<gene>
    <name evidence="1" type="ORF">B0H65DRAFT_549182</name>
</gene>
<dbReference type="AlphaFoldDB" id="A0AAE0MSP8"/>
<dbReference type="GeneID" id="87866788"/>
<accession>A0AAE0MSP8</accession>
<dbReference type="GO" id="GO:0003676">
    <property type="term" value="F:nucleic acid binding"/>
    <property type="evidence" value="ECO:0007669"/>
    <property type="project" value="InterPro"/>
</dbReference>
<dbReference type="InterPro" id="IPR036397">
    <property type="entry name" value="RNaseH_sf"/>
</dbReference>
<organism evidence="1 2">
    <name type="scientific">Neurospora tetraspora</name>
    <dbReference type="NCBI Taxonomy" id="94610"/>
    <lineage>
        <taxon>Eukaryota</taxon>
        <taxon>Fungi</taxon>
        <taxon>Dikarya</taxon>
        <taxon>Ascomycota</taxon>
        <taxon>Pezizomycotina</taxon>
        <taxon>Sordariomycetes</taxon>
        <taxon>Sordariomycetidae</taxon>
        <taxon>Sordariales</taxon>
        <taxon>Sordariaceae</taxon>
        <taxon>Neurospora</taxon>
    </lineage>
</organism>
<keyword evidence="2" id="KW-1185">Reference proteome</keyword>
<dbReference type="RefSeq" id="XP_062682099.1">
    <property type="nucleotide sequence ID" value="XM_062829634.1"/>
</dbReference>
<comment type="caution">
    <text evidence="1">The sequence shown here is derived from an EMBL/GenBank/DDBJ whole genome shotgun (WGS) entry which is preliminary data.</text>
</comment>
<evidence type="ECO:0000313" key="2">
    <source>
        <dbReference type="Proteomes" id="UP001278500"/>
    </source>
</evidence>
<reference evidence="1" key="2">
    <citation type="submission" date="2023-06" db="EMBL/GenBank/DDBJ databases">
        <authorList>
            <consortium name="Lawrence Berkeley National Laboratory"/>
            <person name="Haridas S."/>
            <person name="Hensen N."/>
            <person name="Bonometti L."/>
            <person name="Westerberg I."/>
            <person name="Brannstrom I.O."/>
            <person name="Guillou S."/>
            <person name="Cros-Aarteil S."/>
            <person name="Calhoun S."/>
            <person name="Kuo A."/>
            <person name="Mondo S."/>
            <person name="Pangilinan J."/>
            <person name="Riley R."/>
            <person name="Labutti K."/>
            <person name="Andreopoulos B."/>
            <person name="Lipzen A."/>
            <person name="Chen C."/>
            <person name="Yanf M."/>
            <person name="Daum C."/>
            <person name="Ng V."/>
            <person name="Clum A."/>
            <person name="Steindorff A."/>
            <person name="Ohm R."/>
            <person name="Martin F."/>
            <person name="Silar P."/>
            <person name="Natvig D."/>
            <person name="Lalanne C."/>
            <person name="Gautier V."/>
            <person name="Ament-Velasquez S.L."/>
            <person name="Kruys A."/>
            <person name="Hutchinson M.I."/>
            <person name="Powell A.J."/>
            <person name="Barry K."/>
            <person name="Miller A.N."/>
            <person name="Grigoriev I.V."/>
            <person name="Debuchy R."/>
            <person name="Gladieux P."/>
            <person name="Thoren M.H."/>
            <person name="Johannesson H."/>
        </authorList>
    </citation>
    <scope>NUCLEOTIDE SEQUENCE</scope>
    <source>
        <strain evidence="1">CBS 560.94</strain>
    </source>
</reference>
<dbReference type="PANTHER" id="PTHR43040">
    <property type="entry name" value="RIBONUCLEASE D"/>
    <property type="match status" value="1"/>
</dbReference>